<protein>
    <recommendedName>
        <fullName evidence="3">ATP-binding protein</fullName>
    </recommendedName>
</protein>
<dbReference type="RefSeq" id="WP_183320267.1">
    <property type="nucleotide sequence ID" value="NZ_JACHVQ010000001.1"/>
</dbReference>
<evidence type="ECO:0000313" key="1">
    <source>
        <dbReference type="EMBL" id="MBB2892108.1"/>
    </source>
</evidence>
<reference evidence="1 2" key="1">
    <citation type="submission" date="2020-08" db="EMBL/GenBank/DDBJ databases">
        <title>Sequencing the genomes of 1000 actinobacteria strains.</title>
        <authorList>
            <person name="Klenk H.-P."/>
        </authorList>
    </citation>
    <scope>NUCLEOTIDE SEQUENCE [LARGE SCALE GENOMIC DNA]</scope>
    <source>
        <strain evidence="1 2">DSM 105369</strain>
    </source>
</reference>
<keyword evidence="2" id="KW-1185">Reference proteome</keyword>
<dbReference type="AlphaFoldDB" id="A0A839N303"/>
<name>A0A839N303_9MICO</name>
<comment type="caution">
    <text evidence="1">The sequence shown here is derived from an EMBL/GenBank/DDBJ whole genome shotgun (WGS) entry which is preliminary data.</text>
</comment>
<proteinExistence type="predicted"/>
<evidence type="ECO:0008006" key="3">
    <source>
        <dbReference type="Google" id="ProtNLM"/>
    </source>
</evidence>
<sequence>MNPSTPTFLISPRCWWVGMATSTSGKASKGPGSPERATLVTGLRGTGKDVMLNAYEDLAKSEGWVVSSEMATPNLIDRATNNYPSCSKTLTRNRRTRI</sequence>
<evidence type="ECO:0000313" key="2">
    <source>
        <dbReference type="Proteomes" id="UP000559182"/>
    </source>
</evidence>
<gene>
    <name evidence="1" type="ORF">FHU39_002092</name>
</gene>
<dbReference type="EMBL" id="JACHVQ010000001">
    <property type="protein sequence ID" value="MBB2892108.1"/>
    <property type="molecule type" value="Genomic_DNA"/>
</dbReference>
<organism evidence="1 2">
    <name type="scientific">Flexivirga oryzae</name>
    <dbReference type="NCBI Taxonomy" id="1794944"/>
    <lineage>
        <taxon>Bacteria</taxon>
        <taxon>Bacillati</taxon>
        <taxon>Actinomycetota</taxon>
        <taxon>Actinomycetes</taxon>
        <taxon>Micrococcales</taxon>
        <taxon>Dermacoccaceae</taxon>
        <taxon>Flexivirga</taxon>
    </lineage>
</organism>
<accession>A0A839N303</accession>
<dbReference type="Proteomes" id="UP000559182">
    <property type="component" value="Unassembled WGS sequence"/>
</dbReference>